<dbReference type="PROSITE" id="PS50048">
    <property type="entry name" value="ZN2_CY6_FUNGAL_2"/>
    <property type="match status" value="1"/>
</dbReference>
<protein>
    <recommendedName>
        <fullName evidence="5">Zn(2)-C6 fungal-type domain-containing protein</fullName>
    </recommendedName>
</protein>
<dbReference type="Pfam" id="PF00172">
    <property type="entry name" value="Zn_clus"/>
    <property type="match status" value="1"/>
</dbReference>
<feature type="compositionally biased region" description="Pro residues" evidence="4">
    <location>
        <begin position="635"/>
        <end position="654"/>
    </location>
</feature>
<dbReference type="EMBL" id="ML978725">
    <property type="protein sequence ID" value="KAF2086359.1"/>
    <property type="molecule type" value="Genomic_DNA"/>
</dbReference>
<dbReference type="InterPro" id="IPR036864">
    <property type="entry name" value="Zn2-C6_fun-type_DNA-bd_sf"/>
</dbReference>
<feature type="domain" description="Zn(2)-C6 fungal-type" evidence="5">
    <location>
        <begin position="51"/>
        <end position="81"/>
    </location>
</feature>
<proteinExistence type="predicted"/>
<dbReference type="CDD" id="cd00067">
    <property type="entry name" value="GAL4"/>
    <property type="match status" value="1"/>
</dbReference>
<dbReference type="GO" id="GO:0006351">
    <property type="term" value="P:DNA-templated transcription"/>
    <property type="evidence" value="ECO:0007669"/>
    <property type="project" value="InterPro"/>
</dbReference>
<evidence type="ECO:0000256" key="3">
    <source>
        <dbReference type="ARBA" id="ARBA00023242"/>
    </source>
</evidence>
<dbReference type="Proteomes" id="UP000799776">
    <property type="component" value="Unassembled WGS sequence"/>
</dbReference>
<dbReference type="GO" id="GO:0000981">
    <property type="term" value="F:DNA-binding transcription factor activity, RNA polymerase II-specific"/>
    <property type="evidence" value="ECO:0007669"/>
    <property type="project" value="InterPro"/>
</dbReference>
<dbReference type="PROSITE" id="PS00463">
    <property type="entry name" value="ZN2_CY6_FUNGAL_1"/>
    <property type="match status" value="1"/>
</dbReference>
<sequence>MSSETPHLNPVSRFRFRDVWSCEKAASILYFQSHFRLQLPKSYRRNGKLQSCEACRKGKLRCDHIMPNCGRCARRRLKCVYHPAPMTRGVSARLSEPALSPPLTDSPIESPRQETAAVAQTVPVTVSNSVETPAARSAASVNFRLLNGFLGSTSFSAVLTEHEDSLGITESTENEPLPQTTSNPRITTEHVRKGAEVLSLLKDMPIFDRYIQKFYNTCQGIVTIEPIMKHWASSLWSTYGNILQARDPEQLLLLSEKVWRNTEGRLRSDTVSTAQAWLELSSGDHLRWEVVGITLVVVGLASTMIPEWDPILSFDRTCKDRRSLIIKLFRAGDTCLKFCEELSMVNDIGAWLMYELSALYVWLHGDVDYSSWQRIGQTINALVALGWHQDVRPCVGGNLPFFLMEIRKRLLASAYSHDKWLSAFLGRPPRLSHRYCNIQLPLDLTDRQLLSSGPDLDAAIAALDENGWSRGTRVQRRTWSRAWVQYCKIREDILELSIGVPLSASEVIAKAHSIQEHAAETWQSLPSYLRSDPSDIWDPRRPPIDCLYLVFIQIEYLYNDFLLQRALIKRAGVSTRELLSVAQKILAQVLTVAAKREVLRDFQDTVTMMASPGIPAACVLAVELLRQEQAASDPSSPPAPPPQTPVAGPAPSPILPQRDQEQPAPPFDRSQMIQDLSVFVAALAWVSNEDPSAAICGQGRKFIKTVLDRILGPQQPRLDEAGLAEGGGGAGFDGGGMLMGDLGNLSFFGNDGDFMPWLEGGDWDVQGWGVFG</sequence>
<name>A0A9P4HUP0_9PEZI</name>
<accession>A0A9P4HUP0</accession>
<evidence type="ECO:0000256" key="2">
    <source>
        <dbReference type="ARBA" id="ARBA00022723"/>
    </source>
</evidence>
<dbReference type="OrthoDB" id="4898680at2759"/>
<dbReference type="SMART" id="SM00906">
    <property type="entry name" value="Fungal_trans"/>
    <property type="match status" value="1"/>
</dbReference>
<dbReference type="GO" id="GO:0005634">
    <property type="term" value="C:nucleus"/>
    <property type="evidence" value="ECO:0007669"/>
    <property type="project" value="UniProtKB-SubCell"/>
</dbReference>
<comment type="subcellular location">
    <subcellularLocation>
        <location evidence="1">Nucleus</location>
    </subcellularLocation>
</comment>
<keyword evidence="2" id="KW-0479">Metal-binding</keyword>
<evidence type="ECO:0000256" key="4">
    <source>
        <dbReference type="SAM" id="MobiDB-lite"/>
    </source>
</evidence>
<dbReference type="AlphaFoldDB" id="A0A9P4HUP0"/>
<evidence type="ECO:0000256" key="1">
    <source>
        <dbReference type="ARBA" id="ARBA00004123"/>
    </source>
</evidence>
<comment type="caution">
    <text evidence="6">The sequence shown here is derived from an EMBL/GenBank/DDBJ whole genome shotgun (WGS) entry which is preliminary data.</text>
</comment>
<dbReference type="PANTHER" id="PTHR31001:SF40">
    <property type="entry name" value="ZN(II)2CYS6 TRANSCRIPTION FACTOR (EUROFUNG)"/>
    <property type="match status" value="1"/>
</dbReference>
<dbReference type="InterPro" id="IPR007219">
    <property type="entry name" value="XnlR_reg_dom"/>
</dbReference>
<dbReference type="SUPFAM" id="SSF57701">
    <property type="entry name" value="Zn2/Cys6 DNA-binding domain"/>
    <property type="match status" value="1"/>
</dbReference>
<feature type="region of interest" description="Disordered" evidence="4">
    <location>
        <begin position="629"/>
        <end position="668"/>
    </location>
</feature>
<reference evidence="6" key="1">
    <citation type="journal article" date="2020" name="Stud. Mycol.">
        <title>101 Dothideomycetes genomes: a test case for predicting lifestyles and emergence of pathogens.</title>
        <authorList>
            <person name="Haridas S."/>
            <person name="Albert R."/>
            <person name="Binder M."/>
            <person name="Bloem J."/>
            <person name="Labutti K."/>
            <person name="Salamov A."/>
            <person name="Andreopoulos B."/>
            <person name="Baker S."/>
            <person name="Barry K."/>
            <person name="Bills G."/>
            <person name="Bluhm B."/>
            <person name="Cannon C."/>
            <person name="Castanera R."/>
            <person name="Culley D."/>
            <person name="Daum C."/>
            <person name="Ezra D."/>
            <person name="Gonzalez J."/>
            <person name="Henrissat B."/>
            <person name="Kuo A."/>
            <person name="Liang C."/>
            <person name="Lipzen A."/>
            <person name="Lutzoni F."/>
            <person name="Magnuson J."/>
            <person name="Mondo S."/>
            <person name="Nolan M."/>
            <person name="Ohm R."/>
            <person name="Pangilinan J."/>
            <person name="Park H.-J."/>
            <person name="Ramirez L."/>
            <person name="Alfaro M."/>
            <person name="Sun H."/>
            <person name="Tritt A."/>
            <person name="Yoshinaga Y."/>
            <person name="Zwiers L.-H."/>
            <person name="Turgeon B."/>
            <person name="Goodwin S."/>
            <person name="Spatafora J."/>
            <person name="Crous P."/>
            <person name="Grigoriev I."/>
        </authorList>
    </citation>
    <scope>NUCLEOTIDE SEQUENCE</scope>
    <source>
        <strain evidence="6">CBS 121410</strain>
    </source>
</reference>
<gene>
    <name evidence="6" type="ORF">K490DRAFT_44726</name>
</gene>
<keyword evidence="3" id="KW-0539">Nucleus</keyword>
<organism evidence="6 7">
    <name type="scientific">Saccharata proteae CBS 121410</name>
    <dbReference type="NCBI Taxonomy" id="1314787"/>
    <lineage>
        <taxon>Eukaryota</taxon>
        <taxon>Fungi</taxon>
        <taxon>Dikarya</taxon>
        <taxon>Ascomycota</taxon>
        <taxon>Pezizomycotina</taxon>
        <taxon>Dothideomycetes</taxon>
        <taxon>Dothideomycetes incertae sedis</taxon>
        <taxon>Botryosphaeriales</taxon>
        <taxon>Saccharataceae</taxon>
        <taxon>Saccharata</taxon>
    </lineage>
</organism>
<keyword evidence="7" id="KW-1185">Reference proteome</keyword>
<dbReference type="Gene3D" id="4.10.240.10">
    <property type="entry name" value="Zn(2)-C6 fungal-type DNA-binding domain"/>
    <property type="match status" value="1"/>
</dbReference>
<evidence type="ECO:0000259" key="5">
    <source>
        <dbReference type="PROSITE" id="PS50048"/>
    </source>
</evidence>
<dbReference type="GO" id="GO:0003677">
    <property type="term" value="F:DNA binding"/>
    <property type="evidence" value="ECO:0007669"/>
    <property type="project" value="InterPro"/>
</dbReference>
<dbReference type="PANTHER" id="PTHR31001">
    <property type="entry name" value="UNCHARACTERIZED TRANSCRIPTIONAL REGULATORY PROTEIN"/>
    <property type="match status" value="1"/>
</dbReference>
<dbReference type="InterPro" id="IPR050613">
    <property type="entry name" value="Sec_Metabolite_Reg"/>
</dbReference>
<dbReference type="InterPro" id="IPR001138">
    <property type="entry name" value="Zn2Cys6_DnaBD"/>
</dbReference>
<dbReference type="GO" id="GO:0008270">
    <property type="term" value="F:zinc ion binding"/>
    <property type="evidence" value="ECO:0007669"/>
    <property type="project" value="InterPro"/>
</dbReference>
<evidence type="ECO:0000313" key="6">
    <source>
        <dbReference type="EMBL" id="KAF2086359.1"/>
    </source>
</evidence>
<dbReference type="SMART" id="SM00066">
    <property type="entry name" value="GAL4"/>
    <property type="match status" value="1"/>
</dbReference>
<dbReference type="CDD" id="cd12148">
    <property type="entry name" value="fungal_TF_MHR"/>
    <property type="match status" value="1"/>
</dbReference>
<evidence type="ECO:0000313" key="7">
    <source>
        <dbReference type="Proteomes" id="UP000799776"/>
    </source>
</evidence>